<evidence type="ECO:0000313" key="2">
    <source>
        <dbReference type="Proteomes" id="UP000053690"/>
    </source>
</evidence>
<dbReference type="EMBL" id="LQBP01000002">
    <property type="protein sequence ID" value="KUJ81014.1"/>
    <property type="molecule type" value="Genomic_DNA"/>
</dbReference>
<name>A0A0X3TZP1_9RHOB</name>
<evidence type="ECO:0000313" key="1">
    <source>
        <dbReference type="EMBL" id="KUJ81014.1"/>
    </source>
</evidence>
<dbReference type="AlphaFoldDB" id="A0A0X3TZP1"/>
<accession>A0A0X3TZP1</accession>
<comment type="caution">
    <text evidence="1">The sequence shown here is derived from an EMBL/GenBank/DDBJ whole genome shotgun (WGS) entry which is preliminary data.</text>
</comment>
<dbReference type="STRING" id="1685378.AVO44_03835"/>
<reference evidence="2" key="1">
    <citation type="submission" date="2015-12" db="EMBL/GenBank/DDBJ databases">
        <authorList>
            <person name="Zhang G."/>
            <person name="Stingl U."/>
        </authorList>
    </citation>
    <scope>NUCLEOTIDE SEQUENCE [LARGE SCALE GENOMIC DNA]</scope>
    <source>
        <strain evidence="2">ZGT108</strain>
    </source>
</reference>
<sequence length="124" mass="13571">MDLSTFFQNGGLGSPLEFACLPVGSSRHRFVIFLRCVKHATLPSICQPLLARLQELFGPTVVEALCNTFTAAEFGIAVLTLQAIQNNPDLFVCGILFASRTAMSFATFSPWLGLVLVMRFHAYA</sequence>
<keyword evidence="2" id="KW-1185">Reference proteome</keyword>
<dbReference type="Proteomes" id="UP000053690">
    <property type="component" value="Unassembled WGS sequence"/>
</dbReference>
<proteinExistence type="predicted"/>
<gene>
    <name evidence="1" type="ORF">AVO44_03835</name>
</gene>
<protein>
    <submittedName>
        <fullName evidence="1">Uncharacterized protein</fullName>
    </submittedName>
</protein>
<organism evidence="1 2">
    <name type="scientific">Ruegeria profundi</name>
    <dbReference type="NCBI Taxonomy" id="1685378"/>
    <lineage>
        <taxon>Bacteria</taxon>
        <taxon>Pseudomonadati</taxon>
        <taxon>Pseudomonadota</taxon>
        <taxon>Alphaproteobacteria</taxon>
        <taxon>Rhodobacterales</taxon>
        <taxon>Roseobacteraceae</taxon>
        <taxon>Ruegeria</taxon>
    </lineage>
</organism>